<evidence type="ECO:0000313" key="2">
    <source>
        <dbReference type="Proteomes" id="UP000256329"/>
    </source>
</evidence>
<dbReference type="RefSeq" id="WP_115793247.1">
    <property type="nucleotide sequence ID" value="NZ_QSLN01000020.1"/>
</dbReference>
<protein>
    <recommendedName>
        <fullName evidence="3">CRISPR-associated protein Csx11</fullName>
    </recommendedName>
</protein>
<reference evidence="1 2" key="1">
    <citation type="submission" date="2018-08" db="EMBL/GenBank/DDBJ databases">
        <title>Form III RuBisCO-mediated autotrophy in Thermodesulfobium bacteria.</title>
        <authorList>
            <person name="Toshchakov S.V."/>
            <person name="Kublanov I.V."/>
            <person name="Frolov E."/>
            <person name="Bonch-Osmolovskaya E.A."/>
            <person name="Tourova T.P."/>
            <person name="Chernych N.A."/>
            <person name="Lebedinsky A.V."/>
        </authorList>
    </citation>
    <scope>NUCLEOTIDE SEQUENCE [LARGE SCALE GENOMIC DNA]</scope>
    <source>
        <strain evidence="1 2">SR</strain>
    </source>
</reference>
<evidence type="ECO:0008006" key="3">
    <source>
        <dbReference type="Google" id="ProtNLM"/>
    </source>
</evidence>
<dbReference type="EMBL" id="QSLN01000020">
    <property type="protein sequence ID" value="RDV81262.1"/>
    <property type="molecule type" value="Genomic_DNA"/>
</dbReference>
<name>A0A3D8P338_9THEO</name>
<sequence length="1214" mass="137384">MTVEDVLKYRQAVLLASAGALLHNLGKVSSRFVEMQLGILRERGEKYYFQNIAGLLLEDATGQASSISFISEAKNFGGSSDVTSLVLAQRTKKALRLPLGGLPKPFDDRLSPVYRIGDLIEYLGLNPFQLYKGRPCPIQQLFPSSLLTHLMYRCHHGASGGEKDKIYRLQQVLPLYLATPLGFERPAPDLKEYDWIKDEVEKIIQEHLSEPGKFSLLKFMKALKPLLCRIPADTQRGVNDVTVWDIGHSGMAFLKAGIWSCVGKNLTHDDLADWQGQGHPRWRLWRVGLNGLDFLAGAVSVADLRVRQQALREFFDTVRSFVEEEYPVATEVYRDENQAIYIFPDWKKDSSEYLSFQKKLEDNVSAGTNSSGKTGASLSNLYGLRPAIALSEENYHNHPECEEWKKQKQQPPNFKVSYIGDKVRRWIEEPSAAELVAEGYREVKDDLCPYCGIRSVAGGGENTERNRYEEKKARERKICLPCMRTRHRVTEEWWGRTPFSTIWIDEVADSNGRVALVVGRFGIGKILRELVYPGEVYLRKWKYKVYFPFSSRTTSSEANTQLKIKIGGKAYDCEWDGAYLVAPAGLGRYKQSEIKVTRFDKQDIPWKPQIAISKVKKTEKNTLVVSLADDTLLTIAKVTTGDDSWSAIAGKSAVVFGKTWQITGERTITFVGGSANEADSVLKNFLHELRPSESGGSPCYAELEPVSPVLDAAASSASFARFRRVWETTARFWQEIAPPKDRFENHPGEWQKELAGCTAVAVLGNGGKRRRLEIQLQKLEKPDEIVSFHAYELEVAGTSIGIVPISVQGDRAACITIENLGYIAGRFNAPQKVCADPCAAAAWVMNRLRQGVKVQIKETPGYGSGKRNLGSAVIAEVELADGEYFPVIPILAEPRVFAALVPGESAFELVRRIKERYEQEMGKVRWRLPLTLGVVFFPKHTPLRTVLDAGWRLLSVEVGEEEAEVTEDVDAPPASYLMDPRSNNKLIEHPQKKPWPRKVSFSVKVNAGRDAGERELRWCIDTTAGDGRTFDIWYPWVKVKNKPSDRALMMEHNNEAYLHVMELKAGDTIRFHPSTFDFVFLDHPGRRFEIAYREGKRLGLPRRPYYLEEVDELAELWKIVGGEEGLTSTQIHSLWQVLLARWQEWQPDKDTKAQEVWERFCEDALRNAGWPQGKLPGGDRWDKLVKAAKTGVLFDVFELFLTILKRSPRRDKKR</sequence>
<gene>
    <name evidence="1" type="ORF">DXX99_09480</name>
</gene>
<comment type="caution">
    <text evidence="1">The sequence shown here is derived from an EMBL/GenBank/DDBJ whole genome shotgun (WGS) entry which is preliminary data.</text>
</comment>
<accession>A0A3D8P338</accession>
<dbReference type="Proteomes" id="UP000256329">
    <property type="component" value="Unassembled WGS sequence"/>
</dbReference>
<dbReference type="AlphaFoldDB" id="A0A3D8P338"/>
<organism evidence="1 2">
    <name type="scientific">Ammonifex thiophilus</name>
    <dbReference type="NCBI Taxonomy" id="444093"/>
    <lineage>
        <taxon>Bacteria</taxon>
        <taxon>Bacillati</taxon>
        <taxon>Bacillota</taxon>
        <taxon>Clostridia</taxon>
        <taxon>Thermoanaerobacterales</taxon>
        <taxon>Thermoanaerobacteraceae</taxon>
        <taxon>Ammonifex</taxon>
    </lineage>
</organism>
<dbReference type="OrthoDB" id="9792861at2"/>
<keyword evidence="2" id="KW-1185">Reference proteome</keyword>
<evidence type="ECO:0000313" key="1">
    <source>
        <dbReference type="EMBL" id="RDV81262.1"/>
    </source>
</evidence>
<proteinExistence type="predicted"/>